<keyword evidence="3 7" id="KW-0347">Helicase</keyword>
<evidence type="ECO:0000256" key="1">
    <source>
        <dbReference type="ARBA" id="ARBA00022741"/>
    </source>
</evidence>
<dbReference type="Proteomes" id="UP000034350">
    <property type="component" value="Unassembled WGS sequence"/>
</dbReference>
<dbReference type="GO" id="GO:0004386">
    <property type="term" value="F:helicase activity"/>
    <property type="evidence" value="ECO:0007669"/>
    <property type="project" value="UniProtKB-KW"/>
</dbReference>
<dbReference type="InterPro" id="IPR027417">
    <property type="entry name" value="P-loop_NTPase"/>
</dbReference>
<dbReference type="PROSITE" id="PS51192">
    <property type="entry name" value="HELICASE_ATP_BIND_1"/>
    <property type="match status" value="1"/>
</dbReference>
<accession>A0A0F9WFK8</accession>
<dbReference type="Pfam" id="PF00271">
    <property type="entry name" value="Helicase_C"/>
    <property type="match status" value="1"/>
</dbReference>
<dbReference type="VEuPathDB" id="MicrosporidiaDB:AAJ76_600051160"/>
<proteinExistence type="predicted"/>
<organism evidence="7 8">
    <name type="scientific">Vairimorpha ceranae</name>
    <dbReference type="NCBI Taxonomy" id="40302"/>
    <lineage>
        <taxon>Eukaryota</taxon>
        <taxon>Fungi</taxon>
        <taxon>Fungi incertae sedis</taxon>
        <taxon>Microsporidia</taxon>
        <taxon>Nosematidae</taxon>
        <taxon>Vairimorpha</taxon>
    </lineage>
</organism>
<dbReference type="VEuPathDB" id="MicrosporidiaDB:NCER_101149"/>
<name>A0A0F9WFK8_9MICR</name>
<gene>
    <name evidence="7" type="ORF">AAJ76_600051160</name>
</gene>
<dbReference type="SMART" id="SM00487">
    <property type="entry name" value="DEXDc"/>
    <property type="match status" value="1"/>
</dbReference>
<dbReference type="EMBL" id="JPQZ01000006">
    <property type="protein sequence ID" value="KKO76146.1"/>
    <property type="molecule type" value="Genomic_DNA"/>
</dbReference>
<dbReference type="Gene3D" id="3.40.50.300">
    <property type="entry name" value="P-loop containing nucleotide triphosphate hydrolases"/>
    <property type="match status" value="2"/>
</dbReference>
<dbReference type="PROSITE" id="PS51194">
    <property type="entry name" value="HELICASE_CTER"/>
    <property type="match status" value="1"/>
</dbReference>
<dbReference type="GO" id="GO:0016787">
    <property type="term" value="F:hydrolase activity"/>
    <property type="evidence" value="ECO:0007669"/>
    <property type="project" value="UniProtKB-KW"/>
</dbReference>
<dbReference type="SMART" id="SM00490">
    <property type="entry name" value="HELICc"/>
    <property type="match status" value="1"/>
</dbReference>
<feature type="domain" description="Helicase ATP-binding" evidence="5">
    <location>
        <begin position="202"/>
        <end position="369"/>
    </location>
</feature>
<dbReference type="InterPro" id="IPR001650">
    <property type="entry name" value="Helicase_C-like"/>
</dbReference>
<keyword evidence="4" id="KW-0067">ATP-binding</keyword>
<dbReference type="InterPro" id="IPR011545">
    <property type="entry name" value="DEAD/DEAH_box_helicase_dom"/>
</dbReference>
<dbReference type="VEuPathDB" id="MicrosporidiaDB:G9O61_00g018080"/>
<protein>
    <submittedName>
        <fullName evidence="7">Pre-mrna splicing helicase</fullName>
    </submittedName>
</protein>
<dbReference type="InterPro" id="IPR014001">
    <property type="entry name" value="Helicase_ATP-bd"/>
</dbReference>
<evidence type="ECO:0000259" key="6">
    <source>
        <dbReference type="PROSITE" id="PS51194"/>
    </source>
</evidence>
<evidence type="ECO:0000313" key="8">
    <source>
        <dbReference type="Proteomes" id="UP000034350"/>
    </source>
</evidence>
<evidence type="ECO:0000256" key="2">
    <source>
        <dbReference type="ARBA" id="ARBA00022801"/>
    </source>
</evidence>
<dbReference type="AlphaFoldDB" id="A0A0F9WFK8"/>
<evidence type="ECO:0000256" key="3">
    <source>
        <dbReference type="ARBA" id="ARBA00022806"/>
    </source>
</evidence>
<keyword evidence="1" id="KW-0547">Nucleotide-binding</keyword>
<dbReference type="Pfam" id="PF00270">
    <property type="entry name" value="DEAD"/>
    <property type="match status" value="1"/>
</dbReference>
<comment type="caution">
    <text evidence="7">The sequence shown here is derived from an EMBL/GenBank/DDBJ whole genome shotgun (WGS) entry which is preliminary data.</text>
</comment>
<dbReference type="GO" id="GO:0005524">
    <property type="term" value="F:ATP binding"/>
    <property type="evidence" value="ECO:0007669"/>
    <property type="project" value="UniProtKB-KW"/>
</dbReference>
<dbReference type="OrthoDB" id="5575at2759"/>
<keyword evidence="2" id="KW-0378">Hydrolase</keyword>
<dbReference type="RefSeq" id="XP_024331888.1">
    <property type="nucleotide sequence ID" value="XM_024476104.1"/>
</dbReference>
<evidence type="ECO:0000313" key="7">
    <source>
        <dbReference type="EMBL" id="KKO76146.1"/>
    </source>
</evidence>
<evidence type="ECO:0000259" key="5">
    <source>
        <dbReference type="PROSITE" id="PS51192"/>
    </source>
</evidence>
<dbReference type="Gene3D" id="1.10.10.10">
    <property type="entry name" value="Winged helix-like DNA-binding domain superfamily/Winged helix DNA-binding domain"/>
    <property type="match status" value="1"/>
</dbReference>
<dbReference type="SUPFAM" id="SSF52540">
    <property type="entry name" value="P-loop containing nucleoside triphosphate hydrolases"/>
    <property type="match status" value="1"/>
</dbReference>
<dbReference type="PANTHER" id="PTHR47961:SF6">
    <property type="entry name" value="DNA-DIRECTED DNA POLYMERASE"/>
    <property type="match status" value="1"/>
</dbReference>
<feature type="domain" description="Helicase C-terminal" evidence="6">
    <location>
        <begin position="393"/>
        <end position="581"/>
    </location>
</feature>
<evidence type="ECO:0000256" key="4">
    <source>
        <dbReference type="ARBA" id="ARBA00022840"/>
    </source>
</evidence>
<dbReference type="GeneID" id="36321054"/>
<dbReference type="InterPro" id="IPR050474">
    <property type="entry name" value="Hel308_SKI2-like"/>
</dbReference>
<keyword evidence="8" id="KW-1185">Reference proteome</keyword>
<sequence>MPKIFKYLKKIIKSKFHIKCKFSEIKKIYKDLETGINTQYTNFINNILALDDSNISKYKKLKQYWNYKINEHDIDFINNTLSLEDKKMFLRNEFVTNQKVLIIYKKDFKYFFKHQIYKTPLSSLTPIFRDYVNFSTLYSYKNFNVLNFDNQFFLPHEQRLITQNTNNDREYIDYKDIPDDFDIFLTTNNYGSLNFVQRAVSYTALYTNDNFLICAPTGVGKTLIAIMTIFRQLKKCGNTNCRIAYVAPMKSLASEIFTVLQKNFDTLKIYECTSDTHLSKFDILNFNILVGTPEKIEIIMRNNYTLIFNLVIFDEIHILNEPRGYTIESLVMRISHIFSNKCRLVGMSATIYNYEDVGAFLQCASHNIFYFNEEYRPVPLLYELIQSYNFKIDLLDLLKDSVGPHLIFVHTKQDTLEIAEFLSKYETRKRSLKCFIENCQICQINTEKLDKFFVTGIGVHHAGLSKEVKYKVEHLYKSGILDILVSTSTLSYGVNLPIRTVIVLGTKFYNKNIGAYEVLSNMAIKQMLGRAGRNFLSQSEVCKGIVMSETFIDSFFYEQTIESQLLHNLSNVLLSQITHLKSYSEMFTWFTRSYFFIRLRKLNQDYYKYSMDILHTCINDLTDCKMLDRKNQITFIGRINSKYLVNFRDTYYVYKNIKNIMLDGSLLDLLSAFQEFKDVKIKDYLDCNILIPAKTDINKLYQLYISDNIEQCDILDDNLARIFKCMLDISLYKKVYSSRLFLEYYKSAIFKECIYKNPTTLNLSVQCDFFGKFIRLKILPITKHQKYYILIYHDDRLLITDILYNQNIKYYKIPKHAFYEINIINAEVINSSFKKTFKRTESSLNYRVIKLKNRIKPRFLEFYDQINYIMSLIDPMSYILIPDENIAKFFISKYKNINNFDENVKKVHVIDILGNIKDFKKYKKYKNVYFYTNYLYIKVQEDDGFYLSSSSLYYIDLNIKNNMNIKSLIHLVFSLPEMFTEIVDQKYKKFNGNEYGMNCVLFYMSLYGSEDFDSANVKYCLKIILEKASNRGFIKTMLNIVFLLQKINKSDSRTFNIKKNNNFVDINSSLESNFYIFNNQGEYKYLENVKEKIEIELFNGTNYILSDRSTGYDIIN</sequence>
<reference evidence="7 8" key="1">
    <citation type="journal article" date="2015" name="Environ. Microbiol.">
        <title>Genome analyses suggest the presence of polyploidy and recent human-driven expansions in eight global populations of the honeybee pathogen Nosema ceranae.</title>
        <authorList>
            <person name="Pelin A."/>
            <person name="Selman M."/>
            <person name="Aris-Brosou S."/>
            <person name="Farinelli L."/>
            <person name="Corradi N."/>
        </authorList>
    </citation>
    <scope>NUCLEOTIDE SEQUENCE [LARGE SCALE GENOMIC DNA]</scope>
    <source>
        <strain evidence="7 8">PA08 1199</strain>
    </source>
</reference>
<dbReference type="PANTHER" id="PTHR47961">
    <property type="entry name" value="DNA POLYMERASE THETA, PUTATIVE (AFU_ORTHOLOGUE AFUA_1G05260)-RELATED"/>
    <property type="match status" value="1"/>
</dbReference>
<dbReference type="GO" id="GO:0003676">
    <property type="term" value="F:nucleic acid binding"/>
    <property type="evidence" value="ECO:0007669"/>
    <property type="project" value="InterPro"/>
</dbReference>
<dbReference type="InterPro" id="IPR036388">
    <property type="entry name" value="WH-like_DNA-bd_sf"/>
</dbReference>